<evidence type="ECO:0000313" key="3">
    <source>
        <dbReference type="Proteomes" id="UP001589627"/>
    </source>
</evidence>
<dbReference type="RefSeq" id="WP_378209898.1">
    <property type="nucleotide sequence ID" value="NZ_JBHLZP010000344.1"/>
</dbReference>
<dbReference type="EMBL" id="JBHLZP010000344">
    <property type="protein sequence ID" value="MFB9837120.1"/>
    <property type="molecule type" value="Genomic_DNA"/>
</dbReference>
<organism evidence="2 3">
    <name type="scientific">Actinoallomurus acaciae</name>
    <dbReference type="NCBI Taxonomy" id="502577"/>
    <lineage>
        <taxon>Bacteria</taxon>
        <taxon>Bacillati</taxon>
        <taxon>Actinomycetota</taxon>
        <taxon>Actinomycetes</taxon>
        <taxon>Streptosporangiales</taxon>
        <taxon>Thermomonosporaceae</taxon>
        <taxon>Actinoallomurus</taxon>
    </lineage>
</organism>
<dbReference type="Pfam" id="PF17765">
    <property type="entry name" value="MLTR_LBD"/>
    <property type="match status" value="1"/>
</dbReference>
<dbReference type="Proteomes" id="UP001589627">
    <property type="component" value="Unassembled WGS sequence"/>
</dbReference>
<feature type="domain" description="MmyB-like transcription regulator ligand binding" evidence="1">
    <location>
        <begin position="23"/>
        <end position="80"/>
    </location>
</feature>
<sequence length="106" mass="11865">MQLTHERGDSPGAMDVLHQVPPVRGHLAEDRNLLWLVFTDPYVRELLPGWEVTGRRFLAEFRAEAGPRLGEPSYARLIERAPGPGVYGGVIVKWSPPSVRAARRNP</sequence>
<accession>A0ABV5YPY2</accession>
<comment type="caution">
    <text evidence="2">The sequence shown here is derived from an EMBL/GenBank/DDBJ whole genome shotgun (WGS) entry which is preliminary data.</text>
</comment>
<dbReference type="Gene3D" id="3.30.450.180">
    <property type="match status" value="1"/>
</dbReference>
<evidence type="ECO:0000313" key="2">
    <source>
        <dbReference type="EMBL" id="MFB9837120.1"/>
    </source>
</evidence>
<name>A0ABV5YPY2_9ACTN</name>
<protein>
    <recommendedName>
        <fullName evidence="1">MmyB-like transcription regulator ligand binding domain-containing protein</fullName>
    </recommendedName>
</protein>
<proteinExistence type="predicted"/>
<keyword evidence="3" id="KW-1185">Reference proteome</keyword>
<evidence type="ECO:0000259" key="1">
    <source>
        <dbReference type="Pfam" id="PF17765"/>
    </source>
</evidence>
<dbReference type="InterPro" id="IPR041413">
    <property type="entry name" value="MLTR_LBD"/>
</dbReference>
<reference evidence="2 3" key="1">
    <citation type="submission" date="2024-09" db="EMBL/GenBank/DDBJ databases">
        <authorList>
            <person name="Sun Q."/>
            <person name="Mori K."/>
        </authorList>
    </citation>
    <scope>NUCLEOTIDE SEQUENCE [LARGE SCALE GENOMIC DNA]</scope>
    <source>
        <strain evidence="2 3">TBRC 0563</strain>
    </source>
</reference>
<gene>
    <name evidence="2" type="ORF">ACFFNX_33605</name>
</gene>